<protein>
    <submittedName>
        <fullName evidence="2">Uncharacterized protein</fullName>
    </submittedName>
</protein>
<dbReference type="AlphaFoldDB" id="A0A9Q2QDN5"/>
<reference evidence="2 3" key="1">
    <citation type="submission" date="2020-09" db="EMBL/GenBank/DDBJ databases">
        <title>Development of specific Francisella tularensis PCR assay based on in-depth characterization of family Francisellaceae.</title>
        <authorList>
            <person name="Ohrman C."/>
            <person name="Sahl J."/>
            <person name="Sjodin A."/>
            <person name="Uneklint I."/>
            <person name="Ballard R."/>
            <person name="Karlsson L."/>
            <person name="Mcdonough R."/>
            <person name="Sundell D."/>
            <person name="Soria K."/>
            <person name="Brindeflk B."/>
            <person name="Vallesi A."/>
            <person name="Ramirez-Paredes J.G."/>
            <person name="Colquhoun D."/>
            <person name="Myrtennas K."/>
            <person name="Birdsell D."/>
            <person name="Johansson A."/>
            <person name="Wagner D."/>
            <person name="Forsman M."/>
        </authorList>
    </citation>
    <scope>NUCLEOTIDE SEQUENCE [LARGE SCALE GENOMIC DNA]</scope>
    <source>
        <strain evidence="2 3">FSC1140</strain>
    </source>
</reference>
<gene>
    <name evidence="2" type="ORF">IB647_04335</name>
</gene>
<evidence type="ECO:0000256" key="1">
    <source>
        <dbReference type="SAM" id="SignalP"/>
    </source>
</evidence>
<proteinExistence type="predicted"/>
<feature type="chain" id="PRO_5040411821" evidence="1">
    <location>
        <begin position="23"/>
        <end position="92"/>
    </location>
</feature>
<comment type="caution">
    <text evidence="2">The sequence shown here is derived from an EMBL/GenBank/DDBJ whole genome shotgun (WGS) entry which is preliminary data.</text>
</comment>
<keyword evidence="1" id="KW-0732">Signal</keyword>
<keyword evidence="3" id="KW-1185">Reference proteome</keyword>
<dbReference type="Proteomes" id="UP000701999">
    <property type="component" value="Unassembled WGS sequence"/>
</dbReference>
<dbReference type="RefSeq" id="WP_200147141.1">
    <property type="nucleotide sequence ID" value="NZ_JACVKM010000146.1"/>
</dbReference>
<organism evidence="2 3">
    <name type="scientific">Francisella noatunensis</name>
    <dbReference type="NCBI Taxonomy" id="657445"/>
    <lineage>
        <taxon>Bacteria</taxon>
        <taxon>Pseudomonadati</taxon>
        <taxon>Pseudomonadota</taxon>
        <taxon>Gammaproteobacteria</taxon>
        <taxon>Thiotrichales</taxon>
        <taxon>Francisellaceae</taxon>
        <taxon>Francisella</taxon>
    </lineage>
</organism>
<evidence type="ECO:0000313" key="2">
    <source>
        <dbReference type="EMBL" id="MBK2064956.1"/>
    </source>
</evidence>
<evidence type="ECO:0000313" key="3">
    <source>
        <dbReference type="Proteomes" id="UP000701999"/>
    </source>
</evidence>
<dbReference type="EMBL" id="JACVKN010000100">
    <property type="protein sequence ID" value="MBK2064956.1"/>
    <property type="molecule type" value="Genomic_DNA"/>
</dbReference>
<accession>A0A9Q2QDN5</accession>
<name>A0A9Q2QDN5_9GAMM</name>
<sequence>MMHKYKLLVFFSYLLSINLATAVPSPYPYTGSIEQPDFKYDKNLSPYVSNYGPLYNQQYQPIKTNSSPYQVNLQGQNSPAGFYTGISKNFTF</sequence>
<feature type="signal peptide" evidence="1">
    <location>
        <begin position="1"/>
        <end position="22"/>
    </location>
</feature>